<dbReference type="InterPro" id="IPR011032">
    <property type="entry name" value="GroES-like_sf"/>
</dbReference>
<feature type="region of interest" description="N-terminal hotdog fold" evidence="50">
    <location>
        <begin position="936"/>
        <end position="1084"/>
    </location>
</feature>
<evidence type="ECO:0000256" key="39">
    <source>
        <dbReference type="ARBA" id="ARBA00048704"/>
    </source>
</evidence>
<name>A0ABY1PU97_9BACT</name>
<evidence type="ECO:0000256" key="27">
    <source>
        <dbReference type="ARBA" id="ARBA00047810"/>
    </source>
</evidence>
<comment type="catalytic activity">
    <reaction evidence="24">
        <text>tetradecanoyl-[ACP] + malonyl-[ACP] + H(+) = 3-oxohexadecanoyl-[ACP] + holo-[ACP] + CO2</text>
        <dbReference type="Rhea" id="RHEA:41900"/>
        <dbReference type="Rhea" id="RHEA-COMP:9623"/>
        <dbReference type="Rhea" id="RHEA-COMP:9648"/>
        <dbReference type="Rhea" id="RHEA-COMP:9649"/>
        <dbReference type="Rhea" id="RHEA-COMP:9685"/>
        <dbReference type="ChEBI" id="CHEBI:15378"/>
        <dbReference type="ChEBI" id="CHEBI:16526"/>
        <dbReference type="ChEBI" id="CHEBI:64479"/>
        <dbReference type="ChEBI" id="CHEBI:78449"/>
        <dbReference type="ChEBI" id="CHEBI:78477"/>
        <dbReference type="ChEBI" id="CHEBI:78478"/>
    </reaction>
    <physiologicalReaction direction="left-to-right" evidence="24">
        <dbReference type="Rhea" id="RHEA:41901"/>
    </physiologicalReaction>
</comment>
<dbReference type="SMART" id="SM01294">
    <property type="entry name" value="PKS_PP_betabranch"/>
    <property type="match status" value="1"/>
</dbReference>
<evidence type="ECO:0000256" key="32">
    <source>
        <dbReference type="ARBA" id="ARBA00048281"/>
    </source>
</evidence>
<evidence type="ECO:0000256" key="16">
    <source>
        <dbReference type="ARBA" id="ARBA00023399"/>
    </source>
</evidence>
<evidence type="ECO:0000259" key="54">
    <source>
        <dbReference type="PROSITE" id="PS52019"/>
    </source>
</evidence>
<feature type="active site" description="Proton donor; for dehydratase activity" evidence="50">
    <location>
        <position position="1161"/>
    </location>
</feature>
<keyword evidence="8" id="KW-0511">Multifunctional enzyme</keyword>
<evidence type="ECO:0000256" key="14">
    <source>
        <dbReference type="ARBA" id="ARBA00023394"/>
    </source>
</evidence>
<evidence type="ECO:0000256" key="43">
    <source>
        <dbReference type="ARBA" id="ARBA00049171"/>
    </source>
</evidence>
<dbReference type="InterPro" id="IPR016035">
    <property type="entry name" value="Acyl_Trfase/lysoPLipase"/>
</dbReference>
<evidence type="ECO:0000256" key="21">
    <source>
        <dbReference type="ARBA" id="ARBA00047394"/>
    </source>
</evidence>
<dbReference type="InterPro" id="IPR049552">
    <property type="entry name" value="PKS_DH_N"/>
</dbReference>
<dbReference type="InterPro" id="IPR036291">
    <property type="entry name" value="NAD(P)-bd_dom_sf"/>
</dbReference>
<dbReference type="InterPro" id="IPR013968">
    <property type="entry name" value="PKS_KR"/>
</dbReference>
<dbReference type="Pfam" id="PF02801">
    <property type="entry name" value="Ketoacyl-synt_C"/>
    <property type="match status" value="1"/>
</dbReference>
<evidence type="ECO:0000256" key="12">
    <source>
        <dbReference type="ARBA" id="ARBA00023373"/>
    </source>
</evidence>
<dbReference type="Pfam" id="PF00550">
    <property type="entry name" value="PP-binding"/>
    <property type="match status" value="1"/>
</dbReference>
<dbReference type="SUPFAM" id="SSF55048">
    <property type="entry name" value="Probable ACP-binding domain of malonyl-CoA ACP transacylase"/>
    <property type="match status" value="1"/>
</dbReference>
<comment type="catalytic activity">
    <reaction evidence="47">
        <text>butanoyl-[ACP] + malonyl-[ACP] + H(+) = 3-oxohexanoyl-[ACP] + holo-[ACP] + CO2</text>
        <dbReference type="Rhea" id="RHEA:41820"/>
        <dbReference type="Rhea" id="RHEA-COMP:9623"/>
        <dbReference type="Rhea" id="RHEA-COMP:9628"/>
        <dbReference type="Rhea" id="RHEA-COMP:9629"/>
        <dbReference type="Rhea" id="RHEA-COMP:9685"/>
        <dbReference type="ChEBI" id="CHEBI:15378"/>
        <dbReference type="ChEBI" id="CHEBI:16526"/>
        <dbReference type="ChEBI" id="CHEBI:64479"/>
        <dbReference type="ChEBI" id="CHEBI:78449"/>
        <dbReference type="ChEBI" id="CHEBI:78454"/>
        <dbReference type="ChEBI" id="CHEBI:78456"/>
    </reaction>
    <physiologicalReaction direction="left-to-right" evidence="47">
        <dbReference type="Rhea" id="RHEA:41821"/>
    </physiologicalReaction>
</comment>
<evidence type="ECO:0000256" key="7">
    <source>
        <dbReference type="ARBA" id="ARBA00022898"/>
    </source>
</evidence>
<comment type="catalytic activity">
    <reaction evidence="15">
        <text>(3R)-hydroxytetradecanoyl-[ACP] = (2E)-tetradecenoyl-[ACP] + H2O</text>
        <dbReference type="Rhea" id="RHEA:41892"/>
        <dbReference type="Rhea" id="RHEA-COMP:9646"/>
        <dbReference type="Rhea" id="RHEA-COMP:9647"/>
        <dbReference type="ChEBI" id="CHEBI:15377"/>
        <dbReference type="ChEBI" id="CHEBI:78474"/>
        <dbReference type="ChEBI" id="CHEBI:78475"/>
    </reaction>
    <physiologicalReaction direction="left-to-right" evidence="15">
        <dbReference type="Rhea" id="RHEA:41893"/>
    </physiologicalReaction>
</comment>
<gene>
    <name evidence="55" type="ORF">SAMN06265222_102140</name>
</gene>
<comment type="catalytic activity">
    <reaction evidence="40">
        <text>3-oxotetradecanoyl-[ACP] + NADPH + H(+) = (3R)-hydroxytetradecanoyl-[ACP] + NADP(+)</text>
        <dbReference type="Rhea" id="RHEA:41888"/>
        <dbReference type="Rhea" id="RHEA-COMP:9645"/>
        <dbReference type="Rhea" id="RHEA-COMP:9646"/>
        <dbReference type="ChEBI" id="CHEBI:15378"/>
        <dbReference type="ChEBI" id="CHEBI:57783"/>
        <dbReference type="ChEBI" id="CHEBI:58349"/>
        <dbReference type="ChEBI" id="CHEBI:78473"/>
        <dbReference type="ChEBI" id="CHEBI:78474"/>
    </reaction>
    <physiologicalReaction direction="left-to-right" evidence="40">
        <dbReference type="Rhea" id="RHEA:41889"/>
    </physiologicalReaction>
</comment>
<organism evidence="55 56">
    <name type="scientific">Neorhodopirellula lusitana</name>
    <dbReference type="NCBI Taxonomy" id="445327"/>
    <lineage>
        <taxon>Bacteria</taxon>
        <taxon>Pseudomonadati</taxon>
        <taxon>Planctomycetota</taxon>
        <taxon>Planctomycetia</taxon>
        <taxon>Pirellulales</taxon>
        <taxon>Pirellulaceae</taxon>
        <taxon>Neorhodopirellula</taxon>
    </lineage>
</organism>
<evidence type="ECO:0000256" key="48">
    <source>
        <dbReference type="ARBA" id="ARBA00049521"/>
    </source>
</evidence>
<dbReference type="InterPro" id="IPR001031">
    <property type="entry name" value="Thioesterase"/>
</dbReference>
<comment type="catalytic activity">
    <reaction evidence="39">
        <text>hexadecanoyl-[ACP] + H2O = hexadecanoate + holo-[ACP] + H(+)</text>
        <dbReference type="Rhea" id="RHEA:41932"/>
        <dbReference type="Rhea" id="RHEA-COMP:9652"/>
        <dbReference type="Rhea" id="RHEA-COMP:9685"/>
        <dbReference type="ChEBI" id="CHEBI:7896"/>
        <dbReference type="ChEBI" id="CHEBI:15377"/>
        <dbReference type="ChEBI" id="CHEBI:15378"/>
        <dbReference type="ChEBI" id="CHEBI:64479"/>
        <dbReference type="ChEBI" id="CHEBI:78483"/>
        <dbReference type="EC" id="3.1.2.14"/>
    </reaction>
    <physiologicalReaction direction="left-to-right" evidence="39">
        <dbReference type="Rhea" id="RHEA:41933"/>
    </physiologicalReaction>
</comment>
<comment type="catalytic activity">
    <reaction evidence="23">
        <text>3-oxodecanoyl-[ACP] + NADPH + H(+) = (3R)-hydroxydecanoyl-[ACP] + NADP(+)</text>
        <dbReference type="Rhea" id="RHEA:41856"/>
        <dbReference type="Rhea" id="RHEA-COMP:9637"/>
        <dbReference type="Rhea" id="RHEA-COMP:9638"/>
        <dbReference type="ChEBI" id="CHEBI:15378"/>
        <dbReference type="ChEBI" id="CHEBI:57783"/>
        <dbReference type="ChEBI" id="CHEBI:58349"/>
        <dbReference type="ChEBI" id="CHEBI:78464"/>
        <dbReference type="ChEBI" id="CHEBI:78466"/>
    </reaction>
    <physiologicalReaction direction="left-to-right" evidence="23">
        <dbReference type="Rhea" id="RHEA:41857"/>
    </physiologicalReaction>
</comment>
<dbReference type="InterPro" id="IPR014031">
    <property type="entry name" value="Ketoacyl_synth_C"/>
</dbReference>
<comment type="catalytic activity">
    <reaction evidence="12">
        <text>(3R)-hydroxyhexanoyl-[ACP] = (2E)-hexenoyl-[ACP] + H2O</text>
        <dbReference type="Rhea" id="RHEA:41828"/>
        <dbReference type="Rhea" id="RHEA-COMP:9630"/>
        <dbReference type="Rhea" id="RHEA-COMP:9631"/>
        <dbReference type="ChEBI" id="CHEBI:15377"/>
        <dbReference type="ChEBI" id="CHEBI:78457"/>
        <dbReference type="ChEBI" id="CHEBI:78458"/>
    </reaction>
    <physiologicalReaction direction="left-to-right" evidence="12">
        <dbReference type="Rhea" id="RHEA:41829"/>
    </physiologicalReaction>
</comment>
<sequence length="2535" mass="274467">MSSTSERMSKLSPQKLALLKKAMGEKDGIAEPIAIVGMGCRFAGAENVSQYWDLIQRGIDMTGDIPESRWDIDRFFEAGGAKPGKMSTRWGGFLENIDRFDATFFGVSPREAEKMDPQHRLLLQVVWEALEYGGIAPSSLRESATGVFIGVGGTDYSRVPVQLDNYYEQITAYSGTGNALSIAANRISYALDLRGPSLAIDTACSSSLVAAHLAIRSLRSKECDAAIVGGVNAILTPETTLAFSQAQMLSPDGKCRPFDDGANGYVRGEGCGAVVLKRLADAVSDGDLVLATIRGSAVNQDGLTSGINAPRASAQVEVIRRALKDAKCTPDDVSYIEAHGTATPLGDPIELSALTEVFRAGKSSRAGTCYFGSVKANIGHTETAAGIASLIKATLMFQHGTIPAQTHFQKLNHNADLGKSRLHVAENRMTWSDLTKKPIAGVSSFGFGGTNAHLVLEGTLVAKSAKATDQPVRSANGRRHLMTLSAKTAKQLQSMAMRLSDSIAEPGTFPIADACYTAAVGRSEFRHRVAIAATDTADLMKSLESFVSGQTSSKIKQGSVKASGRRKVAFLFPGQGAQAVGMGRELFESNHIFREAIESCDEILADLLPQRLLHVLYHDSSDQPLIHQTQYTQPALFAVEYAMSRMWRSLGVEPAVMMGHSIGDYVAACEAGVFSLEDGLKLISHRGRLVQSLPNNGSMAVVFADRETVLAAIEPYPDQVSLAAHNGPESTVIAGRKSIVDELLQRFETAGVKTKTLEVSHAMHSPLLEPILDEFEQLASEVTFHSPKLPLISSCDGRKLDDRVCQPAYWRNHLRQTVCFVDATMTLQSFNVDAAIEVGPGTTLCGMASRMWDSEPIAWLPSLRTGRADWDVITDSVAELFVRGVKVDWKSFQQPYQPKRIVLPTYPFDSQSYWYDMSRKQDRHVGTMVSSQRNGHPLVGGPIAIAGDKTVFEQLLDARHPEFLADHCLDQVPVVPAAAYMEQALAIAKELFANPERDPNSTESGPTASGTHSLSNLTIEQPLVLAGDNQRVVQMHIGVDLRGERGFEIYSRASMASRNTDAGEASDSWLLHASGTMHANIPMDPSATKLDRQEIQDRMTFEIDGESFYQRIAECGLQYGPMFQVLSSLSSGPGECLCQMQLSEALRNDLAGYVMHPAVMDGCLQSIAGVVLESADDVITDLMLPTQAEQVRVYSDLPVGPLWIHTQRKQGQAGSDTFDADIVLYDDDGKMIAEITGARVQRISKRPSSSQQKPEDFLYQTRWQSLRIPVESRPSLPSDQRWVIFKDENGFAELLVKNLITQHHVSSDQVCFVQPAIEYSFHCNKEIGGNTICEIRPDELTDYGLLFDDLVAQSTSPISVVDLRGVTLADISPSDVDQAGLADKYCTGALLLWRSLAKVAKIKVNGILVVTLGANVVLEQDFISPSQTSLWGMARTAMVEFPHLSSRLIDLDSALPSQKSVDVLLNELVLGGVAAGETEDSVVEDHVAYRAGDRYVARLEAVPELLQGQGHTARQSVPSSERFALRLGASSSFDELHYEPVGPRTLEQNEVEIAVRSTGLNFSDVLKALGLYPGIKDEIVPLGIECAGVVSRIGDKVDRFEVGQRVMGVAPYSFASHTTTADYAIVEIPDGLSDEEAATIPIVFLTAHHALHTLARLRANERVLIHAGAGGVGLAAIQIAQAVGAEIFATAGSDTKRDYLRSLGVQHVMDSRSLDFADQILEITSGYGVDVVLNSLPGEAITKSLSILAAYGRFLEIGKTDIYQNRRIGLLPFQDNLSYHAIDLDRMLRQRPDEIRSLYEEVGKQFERGVYRPLPLTLFGAEEIVDAFRYMSQRKNIGKVVVSMGDQEPSSESQDTSSTNASSASFASGGTVLITGGLGAIGVQVAEYAISQGAKYLAVLTRRSATDVGALPEQFDHPGVSVTVIQGDVGDRDSLRDALAQLPKAYPPIRGVFHAAGVLQDGLMQTMDLDQLRRVMAPKTQGAWNLHQALTDSLDFFVLFSSVSGTIGSPGQANYAAGNAFLDGLASLRHRLGQPATSIAWGPWDADGMAATPDVKKQLAERGMSPLVPAVAINLLGQSIHSEATQFAVMDVDWDVLLSKLYGGGSSLLHSFAMGTAKSDGGGGAGGTRDEPLYQQLVAATVEERLNLLQAVVSKELGDVMGIEAEAIEIEQPLVNLGMDSLMGMELKAKLEAKLGIEIPMSSLFDDPSVLSLAQVANLSYEADSSGSSPSPSTVQAGSDDASLVVKSAGRSDVRSRQGLVTLGGARVEGVPIFCLHPVGGDLRCYDALARTIKDRPLFGLRSQGLHAGSTPHANMDSLVDDYIKVIREEWPEGPYCLLGWSTGGIFAYEIARRLHELQLPVQPLIMVDTPLPVVFENVDQGDDAKFLVDLVEFANHFAGTTMQIRYEDLNRVSEQEAIDSVLKLSIDHGVLPVQTTPEYLRRLINVCKNHVSVLQGYQTPKSAFPVEMLRPESTAVLSDATGHSLATDLGWGEFIPLRLHQTPGNHFTMMTQPHVVEMAGIVRELLGEPSLPTV</sequence>
<dbReference type="SMART" id="SM00823">
    <property type="entry name" value="PKS_PP"/>
    <property type="match status" value="1"/>
</dbReference>
<feature type="domain" description="Ketosynthase family 3 (KS3)" evidence="53">
    <location>
        <begin position="30"/>
        <end position="458"/>
    </location>
</feature>
<comment type="catalytic activity">
    <reaction evidence="35">
        <text>a fatty acyl-[ACP] + malonyl-[ACP] + H(+) = a 3-oxoacyl-[ACP] + holo-[ACP] + CO2</text>
        <dbReference type="Rhea" id="RHEA:22836"/>
        <dbReference type="Rhea" id="RHEA-COMP:9623"/>
        <dbReference type="Rhea" id="RHEA-COMP:9685"/>
        <dbReference type="Rhea" id="RHEA-COMP:9916"/>
        <dbReference type="Rhea" id="RHEA-COMP:14125"/>
        <dbReference type="ChEBI" id="CHEBI:15378"/>
        <dbReference type="ChEBI" id="CHEBI:16526"/>
        <dbReference type="ChEBI" id="CHEBI:64479"/>
        <dbReference type="ChEBI" id="CHEBI:78449"/>
        <dbReference type="ChEBI" id="CHEBI:78776"/>
        <dbReference type="ChEBI" id="CHEBI:138651"/>
        <dbReference type="EC" id="2.3.1.41"/>
    </reaction>
    <physiologicalReaction direction="left-to-right" evidence="35">
        <dbReference type="Rhea" id="RHEA:22837"/>
    </physiologicalReaction>
</comment>
<keyword evidence="7" id="KW-0663">Pyridoxal phosphate</keyword>
<evidence type="ECO:0000256" key="33">
    <source>
        <dbReference type="ARBA" id="ARBA00048289"/>
    </source>
</evidence>
<feature type="domain" description="Carrier" evidence="52">
    <location>
        <begin position="2140"/>
        <end position="2221"/>
    </location>
</feature>
<evidence type="ECO:0000256" key="34">
    <source>
        <dbReference type="ARBA" id="ARBA00048420"/>
    </source>
</evidence>
<dbReference type="Pfam" id="PF08659">
    <property type="entry name" value="KR"/>
    <property type="match status" value="1"/>
</dbReference>
<dbReference type="SUPFAM" id="SSF52151">
    <property type="entry name" value="FabD/lysophospholipase-like"/>
    <property type="match status" value="1"/>
</dbReference>
<evidence type="ECO:0000256" key="13">
    <source>
        <dbReference type="ARBA" id="ARBA00023388"/>
    </source>
</evidence>
<comment type="catalytic activity">
    <reaction evidence="25">
        <text>(2E)-butenoyl-[ACP] + NADPH + H(+) = butanoyl-[ACP] + NADP(+)</text>
        <dbReference type="Rhea" id="RHEA:41812"/>
        <dbReference type="Rhea" id="RHEA-COMP:9627"/>
        <dbReference type="Rhea" id="RHEA-COMP:9628"/>
        <dbReference type="ChEBI" id="CHEBI:15378"/>
        <dbReference type="ChEBI" id="CHEBI:57783"/>
        <dbReference type="ChEBI" id="CHEBI:58349"/>
        <dbReference type="ChEBI" id="CHEBI:78453"/>
        <dbReference type="ChEBI" id="CHEBI:78454"/>
    </reaction>
    <physiologicalReaction direction="left-to-right" evidence="25">
        <dbReference type="Rhea" id="RHEA:41813"/>
    </physiologicalReaction>
</comment>
<dbReference type="Pfam" id="PF00107">
    <property type="entry name" value="ADH_zinc_N"/>
    <property type="match status" value="1"/>
</dbReference>
<evidence type="ECO:0000256" key="51">
    <source>
        <dbReference type="SAM" id="MobiDB-lite"/>
    </source>
</evidence>
<dbReference type="InterPro" id="IPR020806">
    <property type="entry name" value="PKS_PP-bd"/>
</dbReference>
<dbReference type="InterPro" id="IPR001227">
    <property type="entry name" value="Ac_transferase_dom_sf"/>
</dbReference>
<comment type="catalytic activity">
    <reaction evidence="26">
        <text>dodecanoyl-[ACP] + malonyl-[ACP] + H(+) = 3-oxotetradecanoyl-[ACP] + holo-[ACP] + CO2</text>
        <dbReference type="Rhea" id="RHEA:41884"/>
        <dbReference type="Rhea" id="RHEA-COMP:9623"/>
        <dbReference type="Rhea" id="RHEA-COMP:9644"/>
        <dbReference type="Rhea" id="RHEA-COMP:9645"/>
        <dbReference type="Rhea" id="RHEA-COMP:9685"/>
        <dbReference type="ChEBI" id="CHEBI:15378"/>
        <dbReference type="ChEBI" id="CHEBI:16526"/>
        <dbReference type="ChEBI" id="CHEBI:64479"/>
        <dbReference type="ChEBI" id="CHEBI:65264"/>
        <dbReference type="ChEBI" id="CHEBI:78449"/>
        <dbReference type="ChEBI" id="CHEBI:78473"/>
    </reaction>
    <physiologicalReaction direction="left-to-right" evidence="26">
        <dbReference type="Rhea" id="RHEA:41885"/>
    </physiologicalReaction>
</comment>
<dbReference type="InterPro" id="IPR020841">
    <property type="entry name" value="PKS_Beta-ketoAc_synthase_dom"/>
</dbReference>
<comment type="catalytic activity">
    <reaction evidence="32">
        <text>(2E)-dodecenoyl-[ACP] + NADPH + H(+) = dodecanoyl-[ACP] + NADP(+)</text>
        <dbReference type="Rhea" id="RHEA:41880"/>
        <dbReference type="Rhea" id="RHEA-COMP:9643"/>
        <dbReference type="Rhea" id="RHEA-COMP:9644"/>
        <dbReference type="ChEBI" id="CHEBI:15378"/>
        <dbReference type="ChEBI" id="CHEBI:57783"/>
        <dbReference type="ChEBI" id="CHEBI:58349"/>
        <dbReference type="ChEBI" id="CHEBI:65264"/>
        <dbReference type="ChEBI" id="CHEBI:78472"/>
    </reaction>
    <physiologicalReaction direction="left-to-right" evidence="32">
        <dbReference type="Rhea" id="RHEA:41881"/>
    </physiologicalReaction>
</comment>
<comment type="catalytic activity">
    <reaction evidence="33">
        <text>tetradecanoyl-[ACP] + H2O = tetradecanoate + holo-[ACP] + H(+)</text>
        <dbReference type="Rhea" id="RHEA:30123"/>
        <dbReference type="Rhea" id="RHEA-COMP:9648"/>
        <dbReference type="Rhea" id="RHEA-COMP:9685"/>
        <dbReference type="ChEBI" id="CHEBI:15377"/>
        <dbReference type="ChEBI" id="CHEBI:15378"/>
        <dbReference type="ChEBI" id="CHEBI:30807"/>
        <dbReference type="ChEBI" id="CHEBI:64479"/>
        <dbReference type="ChEBI" id="CHEBI:78477"/>
        <dbReference type="EC" id="3.1.2.14"/>
    </reaction>
    <physiologicalReaction direction="left-to-right" evidence="33">
        <dbReference type="Rhea" id="RHEA:30124"/>
    </physiologicalReaction>
</comment>
<dbReference type="SMART" id="SM00825">
    <property type="entry name" value="PKS_KS"/>
    <property type="match status" value="1"/>
</dbReference>
<comment type="pathway">
    <text evidence="1">Lipid metabolism.</text>
</comment>
<dbReference type="Pfam" id="PF08240">
    <property type="entry name" value="ADH_N"/>
    <property type="match status" value="1"/>
</dbReference>
<dbReference type="SMART" id="SM00827">
    <property type="entry name" value="PKS_AT"/>
    <property type="match status" value="1"/>
</dbReference>
<dbReference type="Gene3D" id="3.40.50.1820">
    <property type="entry name" value="alpha/beta hydrolase"/>
    <property type="match status" value="1"/>
</dbReference>
<comment type="catalytic activity">
    <reaction evidence="30">
        <text>acetyl-[ACP] + malonyl-[ACP] + H(+) = 3-oxobutanoyl-[ACP] + holo-[ACP] + CO2</text>
        <dbReference type="Rhea" id="RHEA:41800"/>
        <dbReference type="Rhea" id="RHEA-COMP:9621"/>
        <dbReference type="Rhea" id="RHEA-COMP:9623"/>
        <dbReference type="Rhea" id="RHEA-COMP:9625"/>
        <dbReference type="Rhea" id="RHEA-COMP:9685"/>
        <dbReference type="ChEBI" id="CHEBI:15378"/>
        <dbReference type="ChEBI" id="CHEBI:16526"/>
        <dbReference type="ChEBI" id="CHEBI:64479"/>
        <dbReference type="ChEBI" id="CHEBI:78446"/>
        <dbReference type="ChEBI" id="CHEBI:78449"/>
        <dbReference type="ChEBI" id="CHEBI:78450"/>
    </reaction>
    <physiologicalReaction direction="left-to-right" evidence="30">
        <dbReference type="Rhea" id="RHEA:41801"/>
    </physiologicalReaction>
</comment>
<keyword evidence="6" id="KW-0521">NADP</keyword>
<dbReference type="InterPro" id="IPR049900">
    <property type="entry name" value="PKS_mFAS_DH"/>
</dbReference>
<comment type="catalytic activity">
    <reaction evidence="27">
        <text>(2E)-hexadecenoyl-[ACP] + NADPH + H(+) = hexadecanoyl-[ACP] + NADP(+)</text>
        <dbReference type="Rhea" id="RHEA:41912"/>
        <dbReference type="Rhea" id="RHEA-COMP:9651"/>
        <dbReference type="Rhea" id="RHEA-COMP:9652"/>
        <dbReference type="ChEBI" id="CHEBI:15378"/>
        <dbReference type="ChEBI" id="CHEBI:57783"/>
        <dbReference type="ChEBI" id="CHEBI:58349"/>
        <dbReference type="ChEBI" id="CHEBI:78481"/>
        <dbReference type="ChEBI" id="CHEBI:78483"/>
    </reaction>
    <physiologicalReaction direction="left-to-right" evidence="27">
        <dbReference type="Rhea" id="RHEA:41913"/>
    </physiologicalReaction>
</comment>
<keyword evidence="2" id="KW-0596">Phosphopantetheine</keyword>
<dbReference type="SMART" id="SM00822">
    <property type="entry name" value="PKS_KR"/>
    <property type="match status" value="1"/>
</dbReference>
<comment type="catalytic activity">
    <reaction evidence="36">
        <text>3-oxohexanoyl-[ACP] + NADPH + H(+) = (3R)-hydroxyhexanoyl-[ACP] + NADP(+)</text>
        <dbReference type="Rhea" id="RHEA:41824"/>
        <dbReference type="Rhea" id="RHEA-COMP:9629"/>
        <dbReference type="Rhea" id="RHEA-COMP:9630"/>
        <dbReference type="ChEBI" id="CHEBI:15378"/>
        <dbReference type="ChEBI" id="CHEBI:57783"/>
        <dbReference type="ChEBI" id="CHEBI:58349"/>
        <dbReference type="ChEBI" id="CHEBI:78456"/>
        <dbReference type="ChEBI" id="CHEBI:78457"/>
    </reaction>
    <physiologicalReaction direction="left-to-right" evidence="36">
        <dbReference type="Rhea" id="RHEA:41825"/>
    </physiologicalReaction>
</comment>
<comment type="catalytic activity">
    <reaction evidence="49">
        <text>octanoyl-[ACP] + malonyl-[ACP] + H(+) = 3-oxodecanoyl-[ACP] + holo-[ACP] + CO2</text>
        <dbReference type="Rhea" id="RHEA:41852"/>
        <dbReference type="Rhea" id="RHEA-COMP:9623"/>
        <dbReference type="Rhea" id="RHEA-COMP:9636"/>
        <dbReference type="Rhea" id="RHEA-COMP:9637"/>
        <dbReference type="Rhea" id="RHEA-COMP:9685"/>
        <dbReference type="ChEBI" id="CHEBI:15378"/>
        <dbReference type="ChEBI" id="CHEBI:16526"/>
        <dbReference type="ChEBI" id="CHEBI:64479"/>
        <dbReference type="ChEBI" id="CHEBI:78449"/>
        <dbReference type="ChEBI" id="CHEBI:78463"/>
        <dbReference type="ChEBI" id="CHEBI:78464"/>
    </reaction>
    <physiologicalReaction direction="left-to-right" evidence="49">
        <dbReference type="Rhea" id="RHEA:41853"/>
    </physiologicalReaction>
</comment>
<evidence type="ECO:0000256" key="11">
    <source>
        <dbReference type="ARBA" id="ARBA00023351"/>
    </source>
</evidence>
<dbReference type="SUPFAM" id="SSF53474">
    <property type="entry name" value="alpha/beta-Hydrolases"/>
    <property type="match status" value="1"/>
</dbReference>
<dbReference type="SUPFAM" id="SSF50129">
    <property type="entry name" value="GroES-like"/>
    <property type="match status" value="1"/>
</dbReference>
<evidence type="ECO:0000256" key="2">
    <source>
        <dbReference type="ARBA" id="ARBA00022450"/>
    </source>
</evidence>
<dbReference type="CDD" id="cd05195">
    <property type="entry name" value="enoyl_red"/>
    <property type="match status" value="1"/>
</dbReference>
<dbReference type="SUPFAM" id="SSF51735">
    <property type="entry name" value="NAD(P)-binding Rossmann-fold domains"/>
    <property type="match status" value="3"/>
</dbReference>
<evidence type="ECO:0000256" key="1">
    <source>
        <dbReference type="ARBA" id="ARBA00005189"/>
    </source>
</evidence>
<comment type="catalytic activity">
    <reaction evidence="29">
        <text>3-oxobutanoyl-[ACP] + NADPH + H(+) = (3R)-hydroxybutanoyl-[ACP] + NADP(+)</text>
        <dbReference type="Rhea" id="RHEA:41804"/>
        <dbReference type="Rhea" id="RHEA-COMP:9625"/>
        <dbReference type="Rhea" id="RHEA-COMP:9626"/>
        <dbReference type="ChEBI" id="CHEBI:15378"/>
        <dbReference type="ChEBI" id="CHEBI:57783"/>
        <dbReference type="ChEBI" id="CHEBI:58349"/>
        <dbReference type="ChEBI" id="CHEBI:78450"/>
        <dbReference type="ChEBI" id="CHEBI:78451"/>
    </reaction>
    <physiologicalReaction direction="left-to-right" evidence="29">
        <dbReference type="Rhea" id="RHEA:41805"/>
    </physiologicalReaction>
</comment>
<keyword evidence="3" id="KW-0597">Phosphoprotein</keyword>
<comment type="catalytic activity">
    <reaction evidence="31">
        <text>hexadecanoyl-[ACP] + malonyl-[ACP] + H(+) = 3-oxooctadecanoyl-[ACP] + holo-[ACP] + CO2</text>
        <dbReference type="Rhea" id="RHEA:41916"/>
        <dbReference type="Rhea" id="RHEA-COMP:9623"/>
        <dbReference type="Rhea" id="RHEA-COMP:9652"/>
        <dbReference type="Rhea" id="RHEA-COMP:9653"/>
        <dbReference type="Rhea" id="RHEA-COMP:9685"/>
        <dbReference type="ChEBI" id="CHEBI:15378"/>
        <dbReference type="ChEBI" id="CHEBI:16526"/>
        <dbReference type="ChEBI" id="CHEBI:64479"/>
        <dbReference type="ChEBI" id="CHEBI:78449"/>
        <dbReference type="ChEBI" id="CHEBI:78483"/>
        <dbReference type="ChEBI" id="CHEBI:78487"/>
    </reaction>
    <physiologicalReaction direction="left-to-right" evidence="31">
        <dbReference type="Rhea" id="RHEA:41917"/>
    </physiologicalReaction>
</comment>
<comment type="catalytic activity">
    <reaction evidence="18">
        <text>(3R)-hydroxybutanoyl-[ACP] = (2E)-butenoyl-[ACP] + H2O</text>
        <dbReference type="Rhea" id="RHEA:41808"/>
        <dbReference type="Rhea" id="RHEA-COMP:9626"/>
        <dbReference type="Rhea" id="RHEA-COMP:9627"/>
        <dbReference type="ChEBI" id="CHEBI:15377"/>
        <dbReference type="ChEBI" id="CHEBI:78451"/>
        <dbReference type="ChEBI" id="CHEBI:78453"/>
    </reaction>
    <physiologicalReaction direction="left-to-right" evidence="18">
        <dbReference type="Rhea" id="RHEA:41809"/>
    </physiologicalReaction>
</comment>
<comment type="catalytic activity">
    <reaction evidence="20">
        <text>3-oxooctadecanoyl-[ACP] + NADPH + H(+) = (3R)-hydroxyoctadecanoyl-[ACP] + NADP(+)</text>
        <dbReference type="Rhea" id="RHEA:41920"/>
        <dbReference type="Rhea" id="RHEA-COMP:9653"/>
        <dbReference type="Rhea" id="RHEA-COMP:9654"/>
        <dbReference type="ChEBI" id="CHEBI:15378"/>
        <dbReference type="ChEBI" id="CHEBI:57783"/>
        <dbReference type="ChEBI" id="CHEBI:58349"/>
        <dbReference type="ChEBI" id="CHEBI:78487"/>
        <dbReference type="ChEBI" id="CHEBI:78488"/>
    </reaction>
    <physiologicalReaction direction="left-to-right" evidence="20">
        <dbReference type="Rhea" id="RHEA:41921"/>
    </physiologicalReaction>
</comment>
<comment type="catalytic activity">
    <reaction evidence="17">
        <text>(3R)-hydroxyhexadecanoyl-[ACP] = (2E)-hexadecenoyl-[ACP] + H2O</text>
        <dbReference type="Rhea" id="RHEA:41908"/>
        <dbReference type="Rhea" id="RHEA-COMP:9650"/>
        <dbReference type="Rhea" id="RHEA-COMP:9651"/>
        <dbReference type="ChEBI" id="CHEBI:15377"/>
        <dbReference type="ChEBI" id="CHEBI:78480"/>
        <dbReference type="ChEBI" id="CHEBI:78481"/>
    </reaction>
    <physiologicalReaction direction="left-to-right" evidence="17">
        <dbReference type="Rhea" id="RHEA:41909"/>
    </physiologicalReaction>
</comment>
<dbReference type="Pfam" id="PF00109">
    <property type="entry name" value="ketoacyl-synt"/>
    <property type="match status" value="1"/>
</dbReference>
<dbReference type="InterPro" id="IPR013149">
    <property type="entry name" value="ADH-like_C"/>
</dbReference>
<comment type="catalytic activity">
    <reaction evidence="34">
        <text>(2E)-octenoyl-[ACP] + NADPH + H(+) = octanoyl-[ACP] + NADP(+)</text>
        <dbReference type="Rhea" id="RHEA:41848"/>
        <dbReference type="Rhea" id="RHEA-COMP:9635"/>
        <dbReference type="Rhea" id="RHEA-COMP:9636"/>
        <dbReference type="ChEBI" id="CHEBI:15378"/>
        <dbReference type="ChEBI" id="CHEBI:57783"/>
        <dbReference type="ChEBI" id="CHEBI:58349"/>
        <dbReference type="ChEBI" id="CHEBI:78462"/>
        <dbReference type="ChEBI" id="CHEBI:78463"/>
    </reaction>
    <physiologicalReaction direction="left-to-right" evidence="34">
        <dbReference type="Rhea" id="RHEA:41849"/>
    </physiologicalReaction>
</comment>
<evidence type="ECO:0000256" key="20">
    <source>
        <dbReference type="ARBA" id="ARBA00047300"/>
    </source>
</evidence>
<dbReference type="CDD" id="cd08955">
    <property type="entry name" value="KR_2_FAS_SDR_x"/>
    <property type="match status" value="1"/>
</dbReference>
<evidence type="ECO:0000256" key="24">
    <source>
        <dbReference type="ARBA" id="ARBA00047451"/>
    </source>
</evidence>
<feature type="compositionally biased region" description="Low complexity" evidence="51">
    <location>
        <begin position="1850"/>
        <end position="1862"/>
    </location>
</feature>
<evidence type="ECO:0000256" key="8">
    <source>
        <dbReference type="ARBA" id="ARBA00023268"/>
    </source>
</evidence>
<dbReference type="InterPro" id="IPR020802">
    <property type="entry name" value="TesA-like"/>
</dbReference>
<comment type="catalytic activity">
    <reaction evidence="41">
        <text>(2E)-octadecenoyl-[ACP] + NADPH + H(+) = octadecanoyl-[ACP] + NADP(+)</text>
        <dbReference type="Rhea" id="RHEA:41928"/>
        <dbReference type="Rhea" id="RHEA-COMP:9655"/>
        <dbReference type="Rhea" id="RHEA-COMP:9656"/>
        <dbReference type="ChEBI" id="CHEBI:15378"/>
        <dbReference type="ChEBI" id="CHEBI:57783"/>
        <dbReference type="ChEBI" id="CHEBI:58349"/>
        <dbReference type="ChEBI" id="CHEBI:78489"/>
        <dbReference type="ChEBI" id="CHEBI:78495"/>
    </reaction>
    <physiologicalReaction direction="left-to-right" evidence="41">
        <dbReference type="Rhea" id="RHEA:41929"/>
    </physiologicalReaction>
</comment>
<evidence type="ECO:0000256" key="19">
    <source>
        <dbReference type="ARBA" id="ARBA00023442"/>
    </source>
</evidence>
<comment type="caution">
    <text evidence="55">The sequence shown here is derived from an EMBL/GenBank/DDBJ whole genome shotgun (WGS) entry which is preliminary data.</text>
</comment>
<dbReference type="Pfam" id="PF14765">
    <property type="entry name" value="PS-DH"/>
    <property type="match status" value="1"/>
</dbReference>
<comment type="catalytic activity">
    <reaction evidence="37">
        <text>a 2,3-saturated acyl-[ACP] + NADP(+) = a (2E)-enoyl-[ACP] + NADPH + H(+)</text>
        <dbReference type="Rhea" id="RHEA:22564"/>
        <dbReference type="Rhea" id="RHEA-COMP:9925"/>
        <dbReference type="Rhea" id="RHEA-COMP:9926"/>
        <dbReference type="ChEBI" id="CHEBI:15378"/>
        <dbReference type="ChEBI" id="CHEBI:57783"/>
        <dbReference type="ChEBI" id="CHEBI:58349"/>
        <dbReference type="ChEBI" id="CHEBI:78784"/>
        <dbReference type="ChEBI" id="CHEBI:78785"/>
        <dbReference type="EC" id="1.3.1.39"/>
    </reaction>
    <physiologicalReaction direction="right-to-left" evidence="37">
        <dbReference type="Rhea" id="RHEA:22566"/>
    </physiologicalReaction>
</comment>
<dbReference type="InterPro" id="IPR057326">
    <property type="entry name" value="KR_dom"/>
</dbReference>
<dbReference type="SUPFAM" id="SSF53901">
    <property type="entry name" value="Thiolase-like"/>
    <property type="match status" value="1"/>
</dbReference>
<dbReference type="InterPro" id="IPR016039">
    <property type="entry name" value="Thiolase-like"/>
</dbReference>
<comment type="catalytic activity">
    <reaction evidence="42">
        <text>decanoyl-[ACP] + malonyl-[ACP] + H(+) = 3-oxododecanoyl-[ACP] + holo-[ACP] + CO2</text>
        <dbReference type="Rhea" id="RHEA:41868"/>
        <dbReference type="Rhea" id="RHEA-COMP:9623"/>
        <dbReference type="Rhea" id="RHEA-COMP:9640"/>
        <dbReference type="Rhea" id="RHEA-COMP:9641"/>
        <dbReference type="Rhea" id="RHEA-COMP:9685"/>
        <dbReference type="ChEBI" id="CHEBI:15378"/>
        <dbReference type="ChEBI" id="CHEBI:16526"/>
        <dbReference type="ChEBI" id="CHEBI:64479"/>
        <dbReference type="ChEBI" id="CHEBI:78449"/>
        <dbReference type="ChEBI" id="CHEBI:78468"/>
        <dbReference type="ChEBI" id="CHEBI:78469"/>
    </reaction>
    <physiologicalReaction direction="left-to-right" evidence="42">
        <dbReference type="Rhea" id="RHEA:41869"/>
    </physiologicalReaction>
</comment>
<dbReference type="Gene3D" id="3.90.180.10">
    <property type="entry name" value="Medium-chain alcohol dehydrogenases, catalytic domain"/>
    <property type="match status" value="1"/>
</dbReference>
<comment type="catalytic activity">
    <reaction evidence="10">
        <text>(3R)-hydroxyoctanoyl-[ACP] = (2E)-octenoyl-[ACP] + H2O</text>
        <dbReference type="Rhea" id="RHEA:41844"/>
        <dbReference type="Rhea" id="RHEA-COMP:9634"/>
        <dbReference type="Rhea" id="RHEA-COMP:9635"/>
        <dbReference type="ChEBI" id="CHEBI:15377"/>
        <dbReference type="ChEBI" id="CHEBI:78461"/>
        <dbReference type="ChEBI" id="CHEBI:78462"/>
    </reaction>
    <physiologicalReaction direction="left-to-right" evidence="10">
        <dbReference type="Rhea" id="RHEA:41845"/>
    </physiologicalReaction>
</comment>
<evidence type="ECO:0000256" key="38">
    <source>
        <dbReference type="ARBA" id="ARBA00048691"/>
    </source>
</evidence>
<evidence type="ECO:0000259" key="52">
    <source>
        <dbReference type="PROSITE" id="PS50075"/>
    </source>
</evidence>
<evidence type="ECO:0000256" key="47">
    <source>
        <dbReference type="ARBA" id="ARBA00049449"/>
    </source>
</evidence>
<comment type="catalytic activity">
    <reaction evidence="46">
        <text>3-oxooctanoyl-[ACP] + NADPH + H(+) = (3R)-hydroxyoctanoyl-[ACP] + NADP(+)</text>
        <dbReference type="Rhea" id="RHEA:41840"/>
        <dbReference type="Rhea" id="RHEA-COMP:9633"/>
        <dbReference type="Rhea" id="RHEA-COMP:9634"/>
        <dbReference type="ChEBI" id="CHEBI:15378"/>
        <dbReference type="ChEBI" id="CHEBI:57783"/>
        <dbReference type="ChEBI" id="CHEBI:58349"/>
        <dbReference type="ChEBI" id="CHEBI:78460"/>
        <dbReference type="ChEBI" id="CHEBI:78461"/>
    </reaction>
    <physiologicalReaction direction="left-to-right" evidence="46">
        <dbReference type="Rhea" id="RHEA:41841"/>
    </physiologicalReaction>
</comment>
<evidence type="ECO:0000313" key="55">
    <source>
        <dbReference type="EMBL" id="SMP46511.1"/>
    </source>
</evidence>
<keyword evidence="4" id="KW-0808">Transferase</keyword>
<dbReference type="InterPro" id="IPR050091">
    <property type="entry name" value="PKS_NRPS_Biosynth_Enz"/>
</dbReference>
<dbReference type="PANTHER" id="PTHR43775:SF37">
    <property type="entry name" value="SI:DKEY-61P9.11"/>
    <property type="match status" value="1"/>
</dbReference>
<dbReference type="InterPro" id="IPR029058">
    <property type="entry name" value="AB_hydrolase_fold"/>
</dbReference>
<evidence type="ECO:0000256" key="25">
    <source>
        <dbReference type="ARBA" id="ARBA00047500"/>
    </source>
</evidence>
<evidence type="ECO:0000256" key="26">
    <source>
        <dbReference type="ARBA" id="ARBA00047578"/>
    </source>
</evidence>
<dbReference type="SUPFAM" id="SSF47336">
    <property type="entry name" value="ACP-like"/>
    <property type="match status" value="1"/>
</dbReference>
<feature type="domain" description="PKS/mFAS DH" evidence="54">
    <location>
        <begin position="936"/>
        <end position="1249"/>
    </location>
</feature>
<dbReference type="InterPro" id="IPR049551">
    <property type="entry name" value="PKS_DH_C"/>
</dbReference>
<evidence type="ECO:0000256" key="36">
    <source>
        <dbReference type="ARBA" id="ARBA00048571"/>
    </source>
</evidence>
<comment type="catalytic activity">
    <reaction evidence="11">
        <text>(3R)-hydroxydodecanoyl-[ACP] = (2E)-dodecenoyl-[ACP] + H2O</text>
        <dbReference type="Rhea" id="RHEA:41876"/>
        <dbReference type="Rhea" id="RHEA-COMP:9642"/>
        <dbReference type="Rhea" id="RHEA-COMP:9643"/>
        <dbReference type="ChEBI" id="CHEBI:15377"/>
        <dbReference type="ChEBI" id="CHEBI:78470"/>
        <dbReference type="ChEBI" id="CHEBI:78472"/>
    </reaction>
    <physiologicalReaction direction="left-to-right" evidence="11">
        <dbReference type="Rhea" id="RHEA:41877"/>
    </physiologicalReaction>
</comment>
<evidence type="ECO:0000256" key="35">
    <source>
        <dbReference type="ARBA" id="ARBA00048506"/>
    </source>
</evidence>
<dbReference type="Proteomes" id="UP001158067">
    <property type="component" value="Unassembled WGS sequence"/>
</dbReference>
<dbReference type="InterPro" id="IPR013154">
    <property type="entry name" value="ADH-like_N"/>
</dbReference>
<keyword evidence="5" id="KW-0702">S-nitrosylation</keyword>
<dbReference type="SMART" id="SM00826">
    <property type="entry name" value="PKS_DH"/>
    <property type="match status" value="1"/>
</dbReference>
<dbReference type="PROSITE" id="PS50075">
    <property type="entry name" value="CARRIER"/>
    <property type="match status" value="1"/>
</dbReference>
<evidence type="ECO:0000256" key="28">
    <source>
        <dbReference type="ARBA" id="ARBA00047897"/>
    </source>
</evidence>
<evidence type="ECO:0000256" key="4">
    <source>
        <dbReference type="ARBA" id="ARBA00022679"/>
    </source>
</evidence>
<evidence type="ECO:0000256" key="9">
    <source>
        <dbReference type="ARBA" id="ARBA00023315"/>
    </source>
</evidence>
<dbReference type="PANTHER" id="PTHR43775">
    <property type="entry name" value="FATTY ACID SYNTHASE"/>
    <property type="match status" value="1"/>
</dbReference>
<dbReference type="RefSeq" id="WP_283431476.1">
    <property type="nucleotide sequence ID" value="NZ_FXUG01000002.1"/>
</dbReference>
<comment type="function">
    <text evidence="19">Fatty acid synthetase is a multifunctional enzyme that catalyzes the de novo biosynthesis of long-chain saturated fatty acids starting from acetyl-CoA and malonyl-CoA in the presence of NADPH. This multifunctional protein contains 7 catalytic activities and a site for the binding of the prosthetic group 4'-phosphopantetheine of the acyl carrier protein ([ACP]) domain.</text>
</comment>
<evidence type="ECO:0000256" key="22">
    <source>
        <dbReference type="ARBA" id="ARBA00047400"/>
    </source>
</evidence>
<feature type="region of interest" description="C-terminal hotdog fold" evidence="50">
    <location>
        <begin position="1100"/>
        <end position="1249"/>
    </location>
</feature>
<dbReference type="InterPro" id="IPR014030">
    <property type="entry name" value="Ketoacyl_synth_N"/>
</dbReference>
<dbReference type="SMART" id="SM00829">
    <property type="entry name" value="PKS_ER"/>
    <property type="match status" value="1"/>
</dbReference>
<proteinExistence type="predicted"/>
<dbReference type="InterPro" id="IPR042104">
    <property type="entry name" value="PKS_dehydratase_sf"/>
</dbReference>
<evidence type="ECO:0000313" key="56">
    <source>
        <dbReference type="Proteomes" id="UP001158067"/>
    </source>
</evidence>
<evidence type="ECO:0000256" key="15">
    <source>
        <dbReference type="ARBA" id="ARBA00023398"/>
    </source>
</evidence>
<dbReference type="Gene3D" id="3.40.366.10">
    <property type="entry name" value="Malonyl-Coenzyme A Acyl Carrier Protein, domain 2"/>
    <property type="match status" value="1"/>
</dbReference>
<evidence type="ECO:0000256" key="5">
    <source>
        <dbReference type="ARBA" id="ARBA00022799"/>
    </source>
</evidence>
<evidence type="ECO:0000256" key="45">
    <source>
        <dbReference type="ARBA" id="ARBA00049414"/>
    </source>
</evidence>
<keyword evidence="56" id="KW-1185">Reference proteome</keyword>
<evidence type="ECO:0000256" key="17">
    <source>
        <dbReference type="ARBA" id="ARBA00023401"/>
    </source>
</evidence>
<feature type="compositionally biased region" description="Polar residues" evidence="51">
    <location>
        <begin position="1001"/>
        <end position="1014"/>
    </location>
</feature>
<dbReference type="InterPro" id="IPR014043">
    <property type="entry name" value="Acyl_transferase_dom"/>
</dbReference>
<reference evidence="55 56" key="1">
    <citation type="submission" date="2017-05" db="EMBL/GenBank/DDBJ databases">
        <authorList>
            <person name="Varghese N."/>
            <person name="Submissions S."/>
        </authorList>
    </citation>
    <scope>NUCLEOTIDE SEQUENCE [LARGE SCALE GENOMIC DNA]</scope>
    <source>
        <strain evidence="55 56">DSM 25457</strain>
    </source>
</reference>
<evidence type="ECO:0000256" key="18">
    <source>
        <dbReference type="ARBA" id="ARBA00023402"/>
    </source>
</evidence>
<dbReference type="Gene3D" id="3.40.50.720">
    <property type="entry name" value="NAD(P)-binding Rossmann-like Domain"/>
    <property type="match status" value="3"/>
</dbReference>
<evidence type="ECO:0000259" key="53">
    <source>
        <dbReference type="PROSITE" id="PS52004"/>
    </source>
</evidence>
<comment type="catalytic activity">
    <reaction evidence="28">
        <text>(2E)-hexenoyl-[ACP] + NADPH + H(+) = hexanoyl-[ACP] + NADP(+)</text>
        <dbReference type="Rhea" id="RHEA:41832"/>
        <dbReference type="Rhea" id="RHEA-COMP:9631"/>
        <dbReference type="Rhea" id="RHEA-COMP:9632"/>
        <dbReference type="ChEBI" id="CHEBI:15378"/>
        <dbReference type="ChEBI" id="CHEBI:57783"/>
        <dbReference type="ChEBI" id="CHEBI:58349"/>
        <dbReference type="ChEBI" id="CHEBI:78458"/>
        <dbReference type="ChEBI" id="CHEBI:78459"/>
    </reaction>
    <physiologicalReaction direction="left-to-right" evidence="28">
        <dbReference type="Rhea" id="RHEA:41833"/>
    </physiologicalReaction>
</comment>
<comment type="catalytic activity">
    <reaction evidence="13">
        <text>(3R)-hydroxydecanoyl-[ACP] = (2E)-decenoyl-[ACP] + H2O</text>
        <dbReference type="Rhea" id="RHEA:41860"/>
        <dbReference type="Rhea" id="RHEA-COMP:9638"/>
        <dbReference type="Rhea" id="RHEA-COMP:9639"/>
        <dbReference type="ChEBI" id="CHEBI:15377"/>
        <dbReference type="ChEBI" id="CHEBI:78466"/>
        <dbReference type="ChEBI" id="CHEBI:78467"/>
    </reaction>
    <physiologicalReaction direction="left-to-right" evidence="13">
        <dbReference type="Rhea" id="RHEA:41861"/>
    </physiologicalReaction>
</comment>
<evidence type="ECO:0000256" key="40">
    <source>
        <dbReference type="ARBA" id="ARBA00048935"/>
    </source>
</evidence>
<dbReference type="Gene3D" id="3.40.47.10">
    <property type="match status" value="1"/>
</dbReference>
<evidence type="ECO:0000256" key="42">
    <source>
        <dbReference type="ARBA" id="ARBA00049109"/>
    </source>
</evidence>
<dbReference type="SMART" id="SM00824">
    <property type="entry name" value="PKS_TE"/>
    <property type="match status" value="1"/>
</dbReference>
<evidence type="ECO:0000256" key="23">
    <source>
        <dbReference type="ARBA" id="ARBA00047440"/>
    </source>
</evidence>
<evidence type="ECO:0000256" key="44">
    <source>
        <dbReference type="ARBA" id="ARBA00049263"/>
    </source>
</evidence>
<evidence type="ECO:0000256" key="50">
    <source>
        <dbReference type="PROSITE-ProRule" id="PRU01363"/>
    </source>
</evidence>
<comment type="catalytic activity">
    <reaction evidence="21">
        <text>hexanoyl-[ACP] + malonyl-[ACP] + H(+) = 3-oxooctanoyl-[ACP] + holo-[ACP] + CO2</text>
        <dbReference type="Rhea" id="RHEA:41836"/>
        <dbReference type="Rhea" id="RHEA-COMP:9623"/>
        <dbReference type="Rhea" id="RHEA-COMP:9632"/>
        <dbReference type="Rhea" id="RHEA-COMP:9633"/>
        <dbReference type="Rhea" id="RHEA-COMP:9685"/>
        <dbReference type="ChEBI" id="CHEBI:15378"/>
        <dbReference type="ChEBI" id="CHEBI:16526"/>
        <dbReference type="ChEBI" id="CHEBI:64479"/>
        <dbReference type="ChEBI" id="CHEBI:78449"/>
        <dbReference type="ChEBI" id="CHEBI:78459"/>
        <dbReference type="ChEBI" id="CHEBI:78460"/>
    </reaction>
    <physiologicalReaction direction="left-to-right" evidence="21">
        <dbReference type="Rhea" id="RHEA:41837"/>
    </physiologicalReaction>
</comment>
<dbReference type="Pfam" id="PF00975">
    <property type="entry name" value="Thioesterase"/>
    <property type="match status" value="1"/>
</dbReference>
<evidence type="ECO:0000256" key="41">
    <source>
        <dbReference type="ARBA" id="ARBA00049019"/>
    </source>
</evidence>
<comment type="catalytic activity">
    <reaction evidence="38">
        <text>holo-[ACP] + acetyl-CoA = acetyl-[ACP] + CoA</text>
        <dbReference type="Rhea" id="RHEA:41788"/>
        <dbReference type="Rhea" id="RHEA-COMP:9621"/>
        <dbReference type="Rhea" id="RHEA-COMP:9685"/>
        <dbReference type="ChEBI" id="CHEBI:57287"/>
        <dbReference type="ChEBI" id="CHEBI:57288"/>
        <dbReference type="ChEBI" id="CHEBI:64479"/>
        <dbReference type="ChEBI" id="CHEBI:78446"/>
        <dbReference type="EC" id="2.3.1.38"/>
    </reaction>
    <physiologicalReaction direction="left-to-right" evidence="38">
        <dbReference type="Rhea" id="RHEA:41789"/>
    </physiologicalReaction>
</comment>
<keyword evidence="9" id="KW-0012">Acyltransferase</keyword>
<evidence type="ECO:0000256" key="46">
    <source>
        <dbReference type="ARBA" id="ARBA00049422"/>
    </source>
</evidence>
<evidence type="ECO:0000256" key="31">
    <source>
        <dbReference type="ARBA" id="ARBA00048051"/>
    </source>
</evidence>
<evidence type="ECO:0000256" key="29">
    <source>
        <dbReference type="ARBA" id="ARBA00047953"/>
    </source>
</evidence>
<dbReference type="InterPro" id="IPR036736">
    <property type="entry name" value="ACP-like_sf"/>
</dbReference>
<feature type="region of interest" description="Disordered" evidence="51">
    <location>
        <begin position="995"/>
        <end position="1014"/>
    </location>
</feature>
<comment type="catalytic activity">
    <reaction evidence="45">
        <text>3-oxohexadecanoyl-[ACP] + NADPH + H(+) = (3R)-hydroxyhexadecanoyl-[ACP] + NADP(+)</text>
        <dbReference type="Rhea" id="RHEA:41904"/>
        <dbReference type="Rhea" id="RHEA-COMP:9649"/>
        <dbReference type="Rhea" id="RHEA-COMP:9650"/>
        <dbReference type="ChEBI" id="CHEBI:15378"/>
        <dbReference type="ChEBI" id="CHEBI:57783"/>
        <dbReference type="ChEBI" id="CHEBI:58349"/>
        <dbReference type="ChEBI" id="CHEBI:78478"/>
        <dbReference type="ChEBI" id="CHEBI:78480"/>
    </reaction>
    <physiologicalReaction direction="left-to-right" evidence="45">
        <dbReference type="Rhea" id="RHEA:41905"/>
    </physiologicalReaction>
</comment>
<dbReference type="Pfam" id="PF21089">
    <property type="entry name" value="PKS_DH_N"/>
    <property type="match status" value="1"/>
</dbReference>
<feature type="active site" description="Proton acceptor; for dehydratase activity" evidence="50">
    <location>
        <position position="967"/>
    </location>
</feature>
<dbReference type="CDD" id="cd00833">
    <property type="entry name" value="PKS"/>
    <property type="match status" value="1"/>
</dbReference>
<protein>
    <submittedName>
        <fullName evidence="55">Myxalamid-type polyketide synthase MxaB</fullName>
    </submittedName>
</protein>
<feature type="region of interest" description="Disordered" evidence="51">
    <location>
        <begin position="1843"/>
        <end position="1862"/>
    </location>
</feature>
<evidence type="ECO:0000256" key="30">
    <source>
        <dbReference type="ARBA" id="ARBA00047961"/>
    </source>
</evidence>
<evidence type="ECO:0000256" key="3">
    <source>
        <dbReference type="ARBA" id="ARBA00022553"/>
    </source>
</evidence>
<dbReference type="InterPro" id="IPR016036">
    <property type="entry name" value="Malonyl_transacylase_ACP-bd"/>
</dbReference>
<dbReference type="Gene3D" id="1.10.1200.10">
    <property type="entry name" value="ACP-like"/>
    <property type="match status" value="1"/>
</dbReference>
<comment type="catalytic activity">
    <reaction evidence="14">
        <text>a (3R)-hydroxyacyl-[ACP] = a (2E)-enoyl-[ACP] + H2O</text>
        <dbReference type="Rhea" id="RHEA:13097"/>
        <dbReference type="Rhea" id="RHEA-COMP:9925"/>
        <dbReference type="Rhea" id="RHEA-COMP:9945"/>
        <dbReference type="ChEBI" id="CHEBI:15377"/>
        <dbReference type="ChEBI" id="CHEBI:78784"/>
        <dbReference type="ChEBI" id="CHEBI:78827"/>
        <dbReference type="EC" id="4.2.1.59"/>
    </reaction>
    <physiologicalReaction direction="left-to-right" evidence="14">
        <dbReference type="Rhea" id="RHEA:13098"/>
    </physiologicalReaction>
</comment>
<comment type="catalytic activity">
    <reaction evidence="43">
        <text>(2E)-tetradecenoyl-[ACP] + NADPH + H(+) = tetradecanoyl-[ACP] + NADP(+)</text>
        <dbReference type="Rhea" id="RHEA:41896"/>
        <dbReference type="Rhea" id="RHEA-COMP:9647"/>
        <dbReference type="Rhea" id="RHEA-COMP:9648"/>
        <dbReference type="ChEBI" id="CHEBI:15378"/>
        <dbReference type="ChEBI" id="CHEBI:57783"/>
        <dbReference type="ChEBI" id="CHEBI:58349"/>
        <dbReference type="ChEBI" id="CHEBI:78475"/>
        <dbReference type="ChEBI" id="CHEBI:78477"/>
    </reaction>
    <physiologicalReaction direction="left-to-right" evidence="43">
        <dbReference type="Rhea" id="RHEA:41897"/>
    </physiologicalReaction>
</comment>
<dbReference type="InterPro" id="IPR020843">
    <property type="entry name" value="ER"/>
</dbReference>
<dbReference type="Gene3D" id="3.10.129.110">
    <property type="entry name" value="Polyketide synthase dehydratase"/>
    <property type="match status" value="1"/>
</dbReference>
<dbReference type="InterPro" id="IPR009081">
    <property type="entry name" value="PP-bd_ACP"/>
</dbReference>
<comment type="catalytic activity">
    <reaction evidence="48">
        <text>(2E)-decenoyl-[ACP] + NADPH + H(+) = decanoyl-[ACP] + NADP(+)</text>
        <dbReference type="Rhea" id="RHEA:41864"/>
        <dbReference type="Rhea" id="RHEA-COMP:9639"/>
        <dbReference type="Rhea" id="RHEA-COMP:9640"/>
        <dbReference type="ChEBI" id="CHEBI:15378"/>
        <dbReference type="ChEBI" id="CHEBI:57783"/>
        <dbReference type="ChEBI" id="CHEBI:58349"/>
        <dbReference type="ChEBI" id="CHEBI:78467"/>
        <dbReference type="ChEBI" id="CHEBI:78468"/>
    </reaction>
    <physiologicalReaction direction="left-to-right" evidence="48">
        <dbReference type="Rhea" id="RHEA:41865"/>
    </physiologicalReaction>
</comment>
<dbReference type="PROSITE" id="PS52019">
    <property type="entry name" value="PKS_MFAS_DH"/>
    <property type="match status" value="1"/>
</dbReference>
<comment type="catalytic activity">
    <reaction evidence="22">
        <text>a (3R)-hydroxyacyl-[ACP] + NADP(+) = a 3-oxoacyl-[ACP] + NADPH + H(+)</text>
        <dbReference type="Rhea" id="RHEA:17397"/>
        <dbReference type="Rhea" id="RHEA-COMP:9916"/>
        <dbReference type="Rhea" id="RHEA-COMP:9945"/>
        <dbReference type="ChEBI" id="CHEBI:15378"/>
        <dbReference type="ChEBI" id="CHEBI:57783"/>
        <dbReference type="ChEBI" id="CHEBI:58349"/>
        <dbReference type="ChEBI" id="CHEBI:78776"/>
        <dbReference type="ChEBI" id="CHEBI:78827"/>
        <dbReference type="EC" id="1.1.1.100"/>
    </reaction>
    <physiologicalReaction direction="right-to-left" evidence="22">
        <dbReference type="Rhea" id="RHEA:17399"/>
    </physiologicalReaction>
</comment>
<dbReference type="Gene3D" id="3.30.70.3290">
    <property type="match status" value="1"/>
</dbReference>
<comment type="catalytic activity">
    <reaction evidence="44">
        <text>3-oxododecanoyl-[ACP] + NADPH + H(+) = (3R)-hydroxydodecanoyl-[ACP] + NADP(+)</text>
        <dbReference type="Rhea" id="RHEA:41872"/>
        <dbReference type="Rhea" id="RHEA-COMP:9641"/>
        <dbReference type="Rhea" id="RHEA-COMP:9642"/>
        <dbReference type="ChEBI" id="CHEBI:15378"/>
        <dbReference type="ChEBI" id="CHEBI:57783"/>
        <dbReference type="ChEBI" id="CHEBI:58349"/>
        <dbReference type="ChEBI" id="CHEBI:78469"/>
        <dbReference type="ChEBI" id="CHEBI:78470"/>
    </reaction>
    <physiologicalReaction direction="left-to-right" evidence="44">
        <dbReference type="Rhea" id="RHEA:41873"/>
    </physiologicalReaction>
</comment>
<dbReference type="PROSITE" id="PS52004">
    <property type="entry name" value="KS3_2"/>
    <property type="match status" value="1"/>
</dbReference>
<dbReference type="EMBL" id="FXUG01000002">
    <property type="protein sequence ID" value="SMP46511.1"/>
    <property type="molecule type" value="Genomic_DNA"/>
</dbReference>
<dbReference type="Pfam" id="PF22621">
    <property type="entry name" value="CurL-like_PKS_C"/>
    <property type="match status" value="1"/>
</dbReference>
<comment type="catalytic activity">
    <reaction evidence="16">
        <text>(3R)-hydroxyoctadecanoyl-[ACP] = (2E)-octadecenoyl-[ACP] + H2O</text>
        <dbReference type="Rhea" id="RHEA:41924"/>
        <dbReference type="Rhea" id="RHEA-COMP:9654"/>
        <dbReference type="Rhea" id="RHEA-COMP:9655"/>
        <dbReference type="ChEBI" id="CHEBI:15377"/>
        <dbReference type="ChEBI" id="CHEBI:78488"/>
        <dbReference type="ChEBI" id="CHEBI:78489"/>
    </reaction>
    <physiologicalReaction direction="left-to-right" evidence="16">
        <dbReference type="Rhea" id="RHEA:41925"/>
    </physiologicalReaction>
</comment>
<evidence type="ECO:0000256" key="6">
    <source>
        <dbReference type="ARBA" id="ARBA00022857"/>
    </source>
</evidence>
<dbReference type="Pfam" id="PF00698">
    <property type="entry name" value="Acyl_transf_1"/>
    <property type="match status" value="1"/>
</dbReference>
<evidence type="ECO:0000256" key="49">
    <source>
        <dbReference type="ARBA" id="ARBA00049533"/>
    </source>
</evidence>
<dbReference type="InterPro" id="IPR020807">
    <property type="entry name" value="PKS_DH"/>
</dbReference>
<evidence type="ECO:0000256" key="37">
    <source>
        <dbReference type="ARBA" id="ARBA00048650"/>
    </source>
</evidence>
<accession>A0ABY1PU97</accession>
<evidence type="ECO:0000256" key="10">
    <source>
        <dbReference type="ARBA" id="ARBA00023332"/>
    </source>
</evidence>